<dbReference type="CDD" id="cd15729">
    <property type="entry name" value="FYVE_endofin"/>
    <property type="match status" value="1"/>
</dbReference>
<dbReference type="InterPro" id="IPR022557">
    <property type="entry name" value="SARA-like_C"/>
</dbReference>
<dbReference type="SUPFAM" id="SSF57903">
    <property type="entry name" value="FYVE/PHD zinc finger"/>
    <property type="match status" value="1"/>
</dbReference>
<feature type="compositionally biased region" description="Low complexity" evidence="5">
    <location>
        <begin position="38"/>
        <end position="49"/>
    </location>
</feature>
<organism evidence="7 8">
    <name type="scientific">Steinernema hermaphroditum</name>
    <dbReference type="NCBI Taxonomy" id="289476"/>
    <lineage>
        <taxon>Eukaryota</taxon>
        <taxon>Metazoa</taxon>
        <taxon>Ecdysozoa</taxon>
        <taxon>Nematoda</taxon>
        <taxon>Chromadorea</taxon>
        <taxon>Rhabditida</taxon>
        <taxon>Tylenchina</taxon>
        <taxon>Panagrolaimomorpha</taxon>
        <taxon>Strongyloidoidea</taxon>
        <taxon>Steinernematidae</taxon>
        <taxon>Steinernema</taxon>
    </lineage>
</organism>
<dbReference type="PANTHER" id="PTHR46319:SF3">
    <property type="entry name" value="ZINC FINGER FYVE DOMAIN-CONTAINING PROTEIN"/>
    <property type="match status" value="1"/>
</dbReference>
<dbReference type="PANTHER" id="PTHR46319">
    <property type="entry name" value="ZINC FINGER FYVE DOMAIN-CONTAINING PROTEIN"/>
    <property type="match status" value="1"/>
</dbReference>
<dbReference type="SMART" id="SM00064">
    <property type="entry name" value="FYVE"/>
    <property type="match status" value="1"/>
</dbReference>
<evidence type="ECO:0000256" key="3">
    <source>
        <dbReference type="ARBA" id="ARBA00022833"/>
    </source>
</evidence>
<feature type="compositionally biased region" description="Low complexity" evidence="5">
    <location>
        <begin position="550"/>
        <end position="563"/>
    </location>
</feature>
<evidence type="ECO:0000256" key="5">
    <source>
        <dbReference type="SAM" id="MobiDB-lite"/>
    </source>
</evidence>
<feature type="compositionally biased region" description="Acidic residues" evidence="5">
    <location>
        <begin position="110"/>
        <end position="122"/>
    </location>
</feature>
<dbReference type="InterPro" id="IPR017455">
    <property type="entry name" value="Znf_FYVE-rel"/>
</dbReference>
<feature type="domain" description="FYVE-type" evidence="6">
    <location>
        <begin position="459"/>
        <end position="520"/>
    </location>
</feature>
<feature type="compositionally biased region" description="Acidic residues" evidence="5">
    <location>
        <begin position="378"/>
        <end position="390"/>
    </location>
</feature>
<feature type="compositionally biased region" description="Basic and acidic residues" evidence="5">
    <location>
        <begin position="195"/>
        <end position="211"/>
    </location>
</feature>
<dbReference type="AlphaFoldDB" id="A0AA39I363"/>
<accession>A0AA39I363</accession>
<dbReference type="Gene3D" id="3.30.500.40">
    <property type="match status" value="1"/>
</dbReference>
<reference evidence="7" key="1">
    <citation type="submission" date="2023-06" db="EMBL/GenBank/DDBJ databases">
        <title>Genomic analysis of the entomopathogenic nematode Steinernema hermaphroditum.</title>
        <authorList>
            <person name="Schwarz E.M."/>
            <person name="Heppert J.K."/>
            <person name="Baniya A."/>
            <person name="Schwartz H.T."/>
            <person name="Tan C.-H."/>
            <person name="Antoshechkin I."/>
            <person name="Sternberg P.W."/>
            <person name="Goodrich-Blair H."/>
            <person name="Dillman A.R."/>
        </authorList>
    </citation>
    <scope>NUCLEOTIDE SEQUENCE</scope>
    <source>
        <strain evidence="7">PS9179</strain>
        <tissue evidence="7">Whole animal</tissue>
    </source>
</reference>
<feature type="compositionally biased region" description="Basic and acidic residues" evidence="5">
    <location>
        <begin position="288"/>
        <end position="308"/>
    </location>
</feature>
<feature type="compositionally biased region" description="Acidic residues" evidence="5">
    <location>
        <begin position="150"/>
        <end position="162"/>
    </location>
</feature>
<feature type="compositionally biased region" description="Acidic residues" evidence="5">
    <location>
        <begin position="177"/>
        <end position="194"/>
    </location>
</feature>
<feature type="compositionally biased region" description="Low complexity" evidence="5">
    <location>
        <begin position="139"/>
        <end position="149"/>
    </location>
</feature>
<evidence type="ECO:0000256" key="4">
    <source>
        <dbReference type="PROSITE-ProRule" id="PRU00091"/>
    </source>
</evidence>
<feature type="region of interest" description="Disordered" evidence="5">
    <location>
        <begin position="530"/>
        <end position="621"/>
    </location>
</feature>
<evidence type="ECO:0000256" key="2">
    <source>
        <dbReference type="ARBA" id="ARBA00022771"/>
    </source>
</evidence>
<keyword evidence="2 4" id="KW-0863">Zinc-finger</keyword>
<comment type="caution">
    <text evidence="7">The sequence shown here is derived from an EMBL/GenBank/DDBJ whole genome shotgun (WGS) entry which is preliminary data.</text>
</comment>
<dbReference type="SMART" id="SM01421">
    <property type="entry name" value="DUF3480"/>
    <property type="match status" value="1"/>
</dbReference>
<dbReference type="Pfam" id="PF11979">
    <property type="entry name" value="SARA_C"/>
    <property type="match status" value="1"/>
</dbReference>
<feature type="region of interest" description="Disordered" evidence="5">
    <location>
        <begin position="17"/>
        <end position="431"/>
    </location>
</feature>
<protein>
    <recommendedName>
        <fullName evidence="6">FYVE-type domain-containing protein</fullName>
    </recommendedName>
</protein>
<proteinExistence type="predicted"/>
<evidence type="ECO:0000313" key="7">
    <source>
        <dbReference type="EMBL" id="KAK0416250.1"/>
    </source>
</evidence>
<dbReference type="Gene3D" id="3.30.1360.220">
    <property type="entry name" value="Domain of unknown function (DUF3480), N-terminal subdomain"/>
    <property type="match status" value="1"/>
</dbReference>
<dbReference type="GO" id="GO:0031901">
    <property type="term" value="C:early endosome membrane"/>
    <property type="evidence" value="ECO:0007669"/>
    <property type="project" value="TreeGrafter"/>
</dbReference>
<dbReference type="PROSITE" id="PS50178">
    <property type="entry name" value="ZF_FYVE"/>
    <property type="match status" value="1"/>
</dbReference>
<dbReference type="InterPro" id="IPR013083">
    <property type="entry name" value="Znf_RING/FYVE/PHD"/>
</dbReference>
<keyword evidence="1" id="KW-0479">Metal-binding</keyword>
<dbReference type="InterPro" id="IPR011011">
    <property type="entry name" value="Znf_FYVE_PHD"/>
</dbReference>
<gene>
    <name evidence="7" type="ORF">QR680_012377</name>
</gene>
<evidence type="ECO:0000259" key="6">
    <source>
        <dbReference type="PROSITE" id="PS50178"/>
    </source>
</evidence>
<dbReference type="InterPro" id="IPR000306">
    <property type="entry name" value="Znf_FYVE"/>
</dbReference>
<dbReference type="Proteomes" id="UP001175271">
    <property type="component" value="Unassembled WGS sequence"/>
</dbReference>
<dbReference type="GO" id="GO:0016197">
    <property type="term" value="P:endosomal transport"/>
    <property type="evidence" value="ECO:0007669"/>
    <property type="project" value="TreeGrafter"/>
</dbReference>
<keyword evidence="3" id="KW-0862">Zinc</keyword>
<dbReference type="GO" id="GO:0008270">
    <property type="term" value="F:zinc ion binding"/>
    <property type="evidence" value="ECO:0007669"/>
    <property type="project" value="UniProtKB-KW"/>
</dbReference>
<dbReference type="EMBL" id="JAUCMV010000002">
    <property type="protein sequence ID" value="KAK0416250.1"/>
    <property type="molecule type" value="Genomic_DNA"/>
</dbReference>
<feature type="compositionally biased region" description="Acidic residues" evidence="5">
    <location>
        <begin position="335"/>
        <end position="355"/>
    </location>
</feature>
<sequence>MDCVLPDMDDLLDQLEASVAGEAPPTAVRPLPPESPRRSSSPSTCSSVSGADSEDEAPQKTDPKWTLPSEGLSKALEAARNDRSSSRDTILLRIPNEEQPLLVSSIPSVEPEDLGDSEESNADDSSVGLNHTEEPFNGPSTNTTPPEEVSSSEDEEETEEVTETLPPKVAEVHSSTEEQEEEGAVEEAPIDELSELEKYLTENPYLDRSEDLDGDLPPVADQEGDSLEVEEAVVTNSEAAVGRNGGKDIQSAIPAEDLAESAVETVEPINDIEELEPEAEDKEEPENGEAKEPKKEPEQLKVEEKVPGDPDVESETPVFEDEDGKDSNEGAEIGEIQDEMEEDLDESPEDSVEPDSENREPDAEVLSEEPVSQVEFAQIEEAEETEELKEEEASPPIVEEAKVGAEAPPLEGDPQEGEEESSRKRSVIASTHDISVETEGRLTESELLLGKVKPYWIPDEECSHCMLCEAKFNVLNRRHHCRACGRVLCGKCCSSRRVLAYMADQNAKQRVCEPCLKTLERIEKYETENGGTVSNGVAEEETESPAENIPGPSGSAGSSTAPSEGDQQPRATKSVLKVRKSATSEDPSIPAEAEEPEGPPRVPKRSVTFLDGVNPGDGGEELLPAEAVARAASANSSKPKKKSVRRALSAHRMREMRIEEEPICLFTGGSTVFVPKDDGTLEPTDVTSVEDEMASGLPVVVALKRNLYALVQICELTCCNQGRVMCVSSRGLAGIGADEVVFVFEHPKGAEARLPSDVLKKLDEIYLTCLDPLNSSADEKVGIRMVRERMLKLFRVDCGTLCGFDVSRILLFRPTHQCLEHLPLPSTPFYFACFIQHRELVWSLALPKRILYKIGFQSSCFPTAIVNKWNRETVYPDEDYESSILKVFTDFRNFNYRLTSILGSTVSLEDGVAVVEIPTWAAERLAGVVNANRNMIAWAADLDPDADSILVCEQDTEGGSFKTSIFAKDANSRRVTGCSFVIFDGALKSSDEPMSVSIVEDGIVIRLRSTVMSELVEKLLAGSDFELESKAMKLAVRWVKSAFSEESAYTIRSPIDGMPLEEQWQYGALLSRQLRSLMPLQSATEWSLRLATVVNIFEDKFPTTFQSKIFSICEEVAKLVAASLSPFISILVENNVRSIAMRIQLSQESAEYQTALWPGLDDIHAVWIVTLDDQVAPILFNICSHVTSSFCAELHMPILSTRPLPEIPSTD</sequence>
<evidence type="ECO:0000313" key="8">
    <source>
        <dbReference type="Proteomes" id="UP001175271"/>
    </source>
</evidence>
<keyword evidence="8" id="KW-1185">Reference proteome</keyword>
<dbReference type="Gene3D" id="3.30.40.10">
    <property type="entry name" value="Zinc/RING finger domain, C3HC4 (zinc finger)"/>
    <property type="match status" value="1"/>
</dbReference>
<dbReference type="Pfam" id="PF01363">
    <property type="entry name" value="FYVE"/>
    <property type="match status" value="1"/>
</dbReference>
<feature type="compositionally biased region" description="Acidic residues" evidence="5">
    <location>
        <begin position="222"/>
        <end position="231"/>
    </location>
</feature>
<feature type="compositionally biased region" description="Acidic residues" evidence="5">
    <location>
        <begin position="310"/>
        <end position="324"/>
    </location>
</feature>
<evidence type="ECO:0000256" key="1">
    <source>
        <dbReference type="ARBA" id="ARBA00022723"/>
    </source>
</evidence>
<feature type="compositionally biased region" description="Acidic residues" evidence="5">
    <location>
        <begin position="270"/>
        <end position="287"/>
    </location>
</feature>
<feature type="compositionally biased region" description="Basic and acidic residues" evidence="5">
    <location>
        <begin position="77"/>
        <end position="86"/>
    </location>
</feature>
<name>A0AA39I363_9BILA</name>